<name>A0A4V6S7M7_AERVE</name>
<dbReference type="GO" id="GO:0045454">
    <property type="term" value="P:cell redox homeostasis"/>
    <property type="evidence" value="ECO:0007669"/>
    <property type="project" value="TreeGrafter"/>
</dbReference>
<dbReference type="GO" id="GO:0005737">
    <property type="term" value="C:cytoplasm"/>
    <property type="evidence" value="ECO:0007669"/>
    <property type="project" value="TreeGrafter"/>
</dbReference>
<keyword evidence="7" id="KW-0676">Redox-active center</keyword>
<dbReference type="GO" id="GO:0008379">
    <property type="term" value="F:thioredoxin peroxidase activity"/>
    <property type="evidence" value="ECO:0007669"/>
    <property type="project" value="TreeGrafter"/>
</dbReference>
<dbReference type="CDD" id="cd02970">
    <property type="entry name" value="PRX_like2"/>
    <property type="match status" value="1"/>
</dbReference>
<keyword evidence="4" id="KW-0049">Antioxidant</keyword>
<comment type="similarity">
    <text evidence="9">Belongs to the peroxiredoxin family. BCP/PrxQ subfamily.</text>
</comment>
<evidence type="ECO:0000313" key="13">
    <source>
        <dbReference type="EMBL" id="THJ47782.1"/>
    </source>
</evidence>
<dbReference type="EMBL" id="SSUX01000001">
    <property type="protein sequence ID" value="THJ47782.1"/>
    <property type="molecule type" value="Genomic_DNA"/>
</dbReference>
<evidence type="ECO:0000256" key="4">
    <source>
        <dbReference type="ARBA" id="ARBA00022862"/>
    </source>
</evidence>
<evidence type="ECO:0000256" key="5">
    <source>
        <dbReference type="ARBA" id="ARBA00023002"/>
    </source>
</evidence>
<organism evidence="13 14">
    <name type="scientific">Aeromonas veronii</name>
    <dbReference type="NCBI Taxonomy" id="654"/>
    <lineage>
        <taxon>Bacteria</taxon>
        <taxon>Pseudomonadati</taxon>
        <taxon>Pseudomonadota</taxon>
        <taxon>Gammaproteobacteria</taxon>
        <taxon>Aeromonadales</taxon>
        <taxon>Aeromonadaceae</taxon>
        <taxon>Aeromonas</taxon>
    </lineage>
</organism>
<dbReference type="RefSeq" id="WP_047437582.1">
    <property type="nucleotide sequence ID" value="NZ_CP121816.1"/>
</dbReference>
<dbReference type="InterPro" id="IPR036249">
    <property type="entry name" value="Thioredoxin-like_sf"/>
</dbReference>
<comment type="catalytic activity">
    <reaction evidence="11">
        <text>a hydroperoxide + [thioredoxin]-dithiol = an alcohol + [thioredoxin]-disulfide + H2O</text>
        <dbReference type="Rhea" id="RHEA:62620"/>
        <dbReference type="Rhea" id="RHEA-COMP:10698"/>
        <dbReference type="Rhea" id="RHEA-COMP:10700"/>
        <dbReference type="ChEBI" id="CHEBI:15377"/>
        <dbReference type="ChEBI" id="CHEBI:29950"/>
        <dbReference type="ChEBI" id="CHEBI:30879"/>
        <dbReference type="ChEBI" id="CHEBI:35924"/>
        <dbReference type="ChEBI" id="CHEBI:50058"/>
        <dbReference type="EC" id="1.11.1.24"/>
    </reaction>
</comment>
<evidence type="ECO:0000259" key="12">
    <source>
        <dbReference type="PROSITE" id="PS51352"/>
    </source>
</evidence>
<evidence type="ECO:0000256" key="7">
    <source>
        <dbReference type="ARBA" id="ARBA00023284"/>
    </source>
</evidence>
<evidence type="ECO:0000256" key="10">
    <source>
        <dbReference type="ARBA" id="ARBA00042639"/>
    </source>
</evidence>
<dbReference type="GO" id="GO:0034599">
    <property type="term" value="P:cellular response to oxidative stress"/>
    <property type="evidence" value="ECO:0007669"/>
    <property type="project" value="TreeGrafter"/>
</dbReference>
<comment type="caution">
    <text evidence="13">The sequence shown here is derived from an EMBL/GenBank/DDBJ whole genome shotgun (WGS) entry which is preliminary data.</text>
</comment>
<keyword evidence="6" id="KW-1015">Disulfide bond</keyword>
<gene>
    <name evidence="13" type="ORF">E8Q35_01665</name>
</gene>
<dbReference type="EC" id="1.11.1.24" evidence="2"/>
<dbReference type="PROSITE" id="PS51352">
    <property type="entry name" value="THIOREDOXIN_2"/>
    <property type="match status" value="1"/>
</dbReference>
<feature type="domain" description="Thioredoxin" evidence="12">
    <location>
        <begin position="44"/>
        <end position="217"/>
    </location>
</feature>
<dbReference type="PANTHER" id="PTHR42801:SF7">
    <property type="entry name" value="SLL1159 PROTEIN"/>
    <property type="match status" value="1"/>
</dbReference>
<evidence type="ECO:0000256" key="6">
    <source>
        <dbReference type="ARBA" id="ARBA00023157"/>
    </source>
</evidence>
<proteinExistence type="inferred from homology"/>
<evidence type="ECO:0000256" key="11">
    <source>
        <dbReference type="ARBA" id="ARBA00049091"/>
    </source>
</evidence>
<dbReference type="AlphaFoldDB" id="A0A4V6S7M7"/>
<dbReference type="SUPFAM" id="SSF52833">
    <property type="entry name" value="Thioredoxin-like"/>
    <property type="match status" value="1"/>
</dbReference>
<dbReference type="Pfam" id="PF00578">
    <property type="entry name" value="AhpC-TSA"/>
    <property type="match status" value="1"/>
</dbReference>
<keyword evidence="5" id="KW-0560">Oxidoreductase</keyword>
<dbReference type="InterPro" id="IPR050924">
    <property type="entry name" value="Peroxiredoxin_BCP/PrxQ"/>
</dbReference>
<dbReference type="InterPro" id="IPR000866">
    <property type="entry name" value="AhpC/TSA"/>
</dbReference>
<dbReference type="Proteomes" id="UP000309618">
    <property type="component" value="Unassembled WGS sequence"/>
</dbReference>
<dbReference type="Gene3D" id="3.40.30.10">
    <property type="entry name" value="Glutaredoxin"/>
    <property type="match status" value="1"/>
</dbReference>
<keyword evidence="3" id="KW-0575">Peroxidase</keyword>
<comment type="function">
    <text evidence="1">Thiol-specific peroxidase that catalyzes the reduction of hydrogen peroxide and organic hydroperoxides to water and alcohols, respectively. Plays a role in cell protection against oxidative stress by detoxifying peroxides and as sensor of hydrogen peroxide-mediated signaling events.</text>
</comment>
<evidence type="ECO:0000256" key="2">
    <source>
        <dbReference type="ARBA" id="ARBA00013017"/>
    </source>
</evidence>
<dbReference type="PANTHER" id="PTHR42801">
    <property type="entry name" value="THIOREDOXIN-DEPENDENT PEROXIDE REDUCTASE"/>
    <property type="match status" value="1"/>
</dbReference>
<protein>
    <recommendedName>
        <fullName evidence="2">thioredoxin-dependent peroxiredoxin</fullName>
        <ecNumber evidence="2">1.11.1.24</ecNumber>
    </recommendedName>
    <alternativeName>
        <fullName evidence="8">Thioredoxin peroxidase</fullName>
    </alternativeName>
    <alternativeName>
        <fullName evidence="10">Thioredoxin-dependent peroxiredoxin Bcp</fullName>
    </alternativeName>
</protein>
<evidence type="ECO:0000256" key="3">
    <source>
        <dbReference type="ARBA" id="ARBA00022559"/>
    </source>
</evidence>
<evidence type="ECO:0000313" key="14">
    <source>
        <dbReference type="Proteomes" id="UP000309618"/>
    </source>
</evidence>
<evidence type="ECO:0000256" key="8">
    <source>
        <dbReference type="ARBA" id="ARBA00032824"/>
    </source>
</evidence>
<evidence type="ECO:0000256" key="9">
    <source>
        <dbReference type="ARBA" id="ARBA00038489"/>
    </source>
</evidence>
<accession>A0A4V6S7M7</accession>
<evidence type="ECO:0000256" key="1">
    <source>
        <dbReference type="ARBA" id="ARBA00003330"/>
    </source>
</evidence>
<reference evidence="13 14" key="1">
    <citation type="submission" date="2019-04" db="EMBL/GenBank/DDBJ databases">
        <title>Comparative genomics of Aeromonas veronii strains pathogenic to fish.</title>
        <authorList>
            <person name="Cascarano M.C."/>
            <person name="Smyrli M."/>
            <person name="Katharios P."/>
        </authorList>
    </citation>
    <scope>NUCLEOTIDE SEQUENCE [LARGE SCALE GENOMIC DNA]</scope>
    <source>
        <strain evidence="13 14">XU1</strain>
    </source>
</reference>
<dbReference type="InterPro" id="IPR013766">
    <property type="entry name" value="Thioredoxin_domain"/>
</dbReference>
<sequence>MPTLEQKIKEYDAIKRTKVPGDVLAVMEGATEALRASGLGQGAFVTGDQFPDFALPDQHGVVRPLSHYLAEGPVVLNIYRGGWCPYCNLEMQALNIALPEFVKRGVTLLGLTPEMPTTAQDTLTANELAITVLSDEGNRVSASLGLVFELPEVLRPIYERFGIDIPASNGDDSFTLPVPATYILGQDRVVRYHFVNVDYTQRAEPTQLIAELDRLAAAGML</sequence>